<dbReference type="EMBL" id="CP013446">
    <property type="protein sequence ID" value="AOK22906.1"/>
    <property type="molecule type" value="Genomic_DNA"/>
</dbReference>
<dbReference type="PANTHER" id="PTHR35811:SF1">
    <property type="entry name" value="HTH OST-TYPE DOMAIN-CONTAINING PROTEIN"/>
    <property type="match status" value="1"/>
</dbReference>
<dbReference type="PANTHER" id="PTHR35811">
    <property type="entry name" value="SLR1870 PROTEIN"/>
    <property type="match status" value="1"/>
</dbReference>
<sequence>MALPLDNVSMAVFCDFENVALGVRDAKYEKFDIKPVLERLLLKGSIVVKKAYCDWDRYKGFKASMHEASFELIEIPHVRQSGKNSADIRLVVDALDLCYTKSHVDTFVIISGDSDFSPLVSKLRENAKKVIGVGVKQSTSDLLVANCDEFIFYDDLVREQQRALAKREQQRAGNGGAKRPDEPSRKPELEARRTEAIALAVETFDALASERDDVGKIWASVLKSAIKRRKPDFNESYYGFRAFGNLLDEAQARGLLEVGRDDKSGAFVSRARQAAAAEPAAPVDAPAAQDDARAAEPARAERERRHGRHGAAHAQEAAAPVVAEAVERDMADAAAPEAAGHADAGGPAGPGEANDEKKDGRKRARKSAAKKAGTKKGDAKKADAKPADVRNGDEQHGDAKHADAKHGDAKHGDGKHAERTHADAPQVEMNFVDSAHADATSAGTKAADVAVVEPQPEAAAPAEAVADAKPKKPARKTAPRARRPRKTAPAAE</sequence>
<dbReference type="AlphaFoldDB" id="A0AAU8UUV6"/>
<proteinExistence type="predicted"/>
<organism evidence="3 4">
    <name type="scientific">Burkholderia ubonensis</name>
    <dbReference type="NCBI Taxonomy" id="101571"/>
    <lineage>
        <taxon>Bacteria</taxon>
        <taxon>Pseudomonadati</taxon>
        <taxon>Pseudomonadota</taxon>
        <taxon>Betaproteobacteria</taxon>
        <taxon>Burkholderiales</taxon>
        <taxon>Burkholderiaceae</taxon>
        <taxon>Burkholderia</taxon>
        <taxon>Burkholderia cepacia complex</taxon>
    </lineage>
</organism>
<dbReference type="PROSITE" id="PS51644">
    <property type="entry name" value="HTH_OST"/>
    <property type="match status" value="1"/>
</dbReference>
<name>A0AAU8UUV6_9BURK</name>
<evidence type="ECO:0000313" key="3">
    <source>
        <dbReference type="EMBL" id="AOK22906.1"/>
    </source>
</evidence>
<dbReference type="InterPro" id="IPR025605">
    <property type="entry name" value="OST-HTH/LOTUS_dom"/>
</dbReference>
<evidence type="ECO:0000259" key="2">
    <source>
        <dbReference type="PROSITE" id="PS51644"/>
    </source>
</evidence>
<dbReference type="CDD" id="cd11297">
    <property type="entry name" value="PIN_LabA-like_N_1"/>
    <property type="match status" value="1"/>
</dbReference>
<feature type="compositionally biased region" description="Basic and acidic residues" evidence="1">
    <location>
        <begin position="178"/>
        <end position="191"/>
    </location>
</feature>
<feature type="compositionally biased region" description="Basic residues" evidence="1">
    <location>
        <begin position="360"/>
        <end position="374"/>
    </location>
</feature>
<feature type="region of interest" description="Disordered" evidence="1">
    <location>
        <begin position="271"/>
        <end position="319"/>
    </location>
</feature>
<feature type="compositionally biased region" description="Low complexity" evidence="1">
    <location>
        <begin position="446"/>
        <end position="467"/>
    </location>
</feature>
<protein>
    <submittedName>
        <fullName evidence="3">NYN domain protein</fullName>
    </submittedName>
</protein>
<dbReference type="RefSeq" id="WP_069270020.1">
    <property type="nucleotide sequence ID" value="NZ_CP013446.1"/>
</dbReference>
<evidence type="ECO:0000256" key="1">
    <source>
        <dbReference type="SAM" id="MobiDB-lite"/>
    </source>
</evidence>
<evidence type="ECO:0000313" key="4">
    <source>
        <dbReference type="Proteomes" id="UP000095100"/>
    </source>
</evidence>
<reference evidence="3 4" key="1">
    <citation type="submission" date="2015-12" db="EMBL/GenBank/DDBJ databases">
        <title>Diversity of Burkholderia near neighbor genomes.</title>
        <authorList>
            <person name="Sahl J."/>
            <person name="Wagner D."/>
            <person name="Keim P."/>
        </authorList>
    </citation>
    <scope>NUCLEOTIDE SEQUENCE [LARGE SCALE GENOMIC DNA]</scope>
    <source>
        <strain evidence="3 4">MSMB1189WGS</strain>
    </source>
</reference>
<feature type="compositionally biased region" description="Basic and acidic residues" evidence="1">
    <location>
        <begin position="375"/>
        <end position="422"/>
    </location>
</feature>
<dbReference type="Proteomes" id="UP000095100">
    <property type="component" value="Chromosome 1"/>
</dbReference>
<dbReference type="Pfam" id="PF01936">
    <property type="entry name" value="NYN"/>
    <property type="match status" value="1"/>
</dbReference>
<feature type="compositionally biased region" description="Basic residues" evidence="1">
    <location>
        <begin position="471"/>
        <end position="486"/>
    </location>
</feature>
<accession>A0AAU8UUV6</accession>
<feature type="domain" description="HTH OST-type" evidence="2">
    <location>
        <begin position="196"/>
        <end position="272"/>
    </location>
</feature>
<feature type="compositionally biased region" description="Basic and acidic residues" evidence="1">
    <location>
        <begin position="290"/>
        <end position="304"/>
    </location>
</feature>
<dbReference type="Gene3D" id="3.40.50.1010">
    <property type="entry name" value="5'-nuclease"/>
    <property type="match status" value="1"/>
</dbReference>
<dbReference type="InterPro" id="IPR021139">
    <property type="entry name" value="NYN"/>
</dbReference>
<feature type="compositionally biased region" description="Low complexity" evidence="1">
    <location>
        <begin position="271"/>
        <end position="289"/>
    </location>
</feature>
<gene>
    <name evidence="3" type="ORF">WK67_09240</name>
</gene>
<dbReference type="GO" id="GO:0004540">
    <property type="term" value="F:RNA nuclease activity"/>
    <property type="evidence" value="ECO:0007669"/>
    <property type="project" value="InterPro"/>
</dbReference>
<feature type="region of interest" description="Disordered" evidence="1">
    <location>
        <begin position="164"/>
        <end position="191"/>
    </location>
</feature>
<feature type="region of interest" description="Disordered" evidence="1">
    <location>
        <begin position="333"/>
        <end position="492"/>
    </location>
</feature>
<feature type="compositionally biased region" description="Low complexity" evidence="1">
    <location>
        <begin position="333"/>
        <end position="345"/>
    </location>
</feature>
<dbReference type="CDD" id="cd10146">
    <property type="entry name" value="LabA_like_C"/>
    <property type="match status" value="1"/>
</dbReference>